<dbReference type="Proteomes" id="UP000754883">
    <property type="component" value="Unassembled WGS sequence"/>
</dbReference>
<comment type="caution">
    <text evidence="2">The sequence shown here is derived from an EMBL/GenBank/DDBJ whole genome shotgun (WGS) entry which is preliminary data.</text>
</comment>
<organism evidence="2 3">
    <name type="scientific">Clonostachys byssicola</name>
    <dbReference type="NCBI Taxonomy" id="160290"/>
    <lineage>
        <taxon>Eukaryota</taxon>
        <taxon>Fungi</taxon>
        <taxon>Dikarya</taxon>
        <taxon>Ascomycota</taxon>
        <taxon>Pezizomycotina</taxon>
        <taxon>Sordariomycetes</taxon>
        <taxon>Hypocreomycetidae</taxon>
        <taxon>Hypocreales</taxon>
        <taxon>Bionectriaceae</taxon>
        <taxon>Clonostachys</taxon>
    </lineage>
</organism>
<keyword evidence="3" id="KW-1185">Reference proteome</keyword>
<evidence type="ECO:0000256" key="1">
    <source>
        <dbReference type="SAM" id="MobiDB-lite"/>
    </source>
</evidence>
<evidence type="ECO:0000313" key="3">
    <source>
        <dbReference type="Proteomes" id="UP000754883"/>
    </source>
</evidence>
<dbReference type="EMBL" id="CABFNO020001372">
    <property type="protein sequence ID" value="CAG9983680.1"/>
    <property type="molecule type" value="Genomic_DNA"/>
</dbReference>
<name>A0A9N9Y329_9HYPO</name>
<evidence type="ECO:0000313" key="2">
    <source>
        <dbReference type="EMBL" id="CAG9983680.1"/>
    </source>
</evidence>
<feature type="region of interest" description="Disordered" evidence="1">
    <location>
        <begin position="142"/>
        <end position="173"/>
    </location>
</feature>
<accession>A0A9N9Y329</accession>
<reference evidence="2" key="1">
    <citation type="submission" date="2021-10" db="EMBL/GenBank/DDBJ databases">
        <authorList>
            <person name="Piombo E."/>
        </authorList>
    </citation>
    <scope>NUCLEOTIDE SEQUENCE</scope>
</reference>
<proteinExistence type="predicted"/>
<feature type="non-terminal residue" evidence="2">
    <location>
        <position position="1"/>
    </location>
</feature>
<dbReference type="AlphaFoldDB" id="A0A9N9Y329"/>
<gene>
    <name evidence="2" type="ORF">CBYS24578_00015345</name>
</gene>
<protein>
    <submittedName>
        <fullName evidence="2">Uncharacterized protein</fullName>
    </submittedName>
</protein>
<dbReference type="OrthoDB" id="10470851at2759"/>
<sequence>FCRANNNTFFINQFSPGQKQRVSESSLGRISLGNTLRKTNNALCQERNLVFVHAGSPVEKNECCETSIPPQASPARSNRRSTNCLSRFRKSSFSAGFRHPSPSLWTGLTRGIFYDAGLRLLEDEEDELERCLSCGRNLAQGTSASENGNGEEAAMSEGEVASNSSVSDPATPDMIRLITSW</sequence>